<dbReference type="EMBL" id="CAEZYR010000017">
    <property type="protein sequence ID" value="CAB4733808.1"/>
    <property type="molecule type" value="Genomic_DNA"/>
</dbReference>
<dbReference type="EMBL" id="CAFABA010000140">
    <property type="protein sequence ID" value="CAB4835675.1"/>
    <property type="molecule type" value="Genomic_DNA"/>
</dbReference>
<dbReference type="AlphaFoldDB" id="A0A6J7N9X1"/>
<dbReference type="EMBL" id="CAFBMH010000019">
    <property type="protein sequence ID" value="CAB4899373.1"/>
    <property type="molecule type" value="Genomic_DNA"/>
</dbReference>
<gene>
    <name evidence="1" type="ORF">UFOPK2754_00668</name>
    <name evidence="2" type="ORF">UFOPK3139_02585</name>
    <name evidence="3" type="ORF">UFOPK3543_00773</name>
    <name evidence="4" type="ORF">UFOPK3967_00939</name>
</gene>
<dbReference type="EMBL" id="CAFBOS010000043">
    <property type="protein sequence ID" value="CAB4989966.1"/>
    <property type="molecule type" value="Genomic_DNA"/>
</dbReference>
<evidence type="ECO:0000313" key="1">
    <source>
        <dbReference type="EMBL" id="CAB4733808.1"/>
    </source>
</evidence>
<protein>
    <submittedName>
        <fullName evidence="4">Unannotated protein</fullName>
    </submittedName>
</protein>
<sequence>MSQRDRQRIQVHIVQIRAQDVLPGDVVNRSGPLRDGWIDMSYIEQLPDGRLNLCDESYRKSFVSEPLDLVWLQIAVNLKGNSHIPVDIPMHHEPVPVQAALPAGRATEVEGHAGPAQA</sequence>
<proteinExistence type="predicted"/>
<evidence type="ECO:0000313" key="2">
    <source>
        <dbReference type="EMBL" id="CAB4835675.1"/>
    </source>
</evidence>
<accession>A0A6J7N9X1</accession>
<name>A0A6J7N9X1_9ZZZZ</name>
<reference evidence="4" key="1">
    <citation type="submission" date="2020-05" db="EMBL/GenBank/DDBJ databases">
        <authorList>
            <person name="Chiriac C."/>
            <person name="Salcher M."/>
            <person name="Ghai R."/>
            <person name="Kavagutti S V."/>
        </authorList>
    </citation>
    <scope>NUCLEOTIDE SEQUENCE</scope>
</reference>
<organism evidence="4">
    <name type="scientific">freshwater metagenome</name>
    <dbReference type="NCBI Taxonomy" id="449393"/>
    <lineage>
        <taxon>unclassified sequences</taxon>
        <taxon>metagenomes</taxon>
        <taxon>ecological metagenomes</taxon>
    </lineage>
</organism>
<evidence type="ECO:0000313" key="3">
    <source>
        <dbReference type="EMBL" id="CAB4899373.1"/>
    </source>
</evidence>
<evidence type="ECO:0000313" key="4">
    <source>
        <dbReference type="EMBL" id="CAB4989966.1"/>
    </source>
</evidence>